<accession>A0AAV7L9I7</accession>
<name>A0AAV7L9I7_PLEWA</name>
<evidence type="ECO:0000313" key="1">
    <source>
        <dbReference type="EMBL" id="KAJ1085333.1"/>
    </source>
</evidence>
<sequence length="75" mass="7810">MCSREAPGGLDVSRCGHALQAAGAVVVWPGGVRRPSGEEYTAGGRIGYLGPIGGGPTRIGRRWRGITAGRFVAFR</sequence>
<organism evidence="1 2">
    <name type="scientific">Pleurodeles waltl</name>
    <name type="common">Iberian ribbed newt</name>
    <dbReference type="NCBI Taxonomy" id="8319"/>
    <lineage>
        <taxon>Eukaryota</taxon>
        <taxon>Metazoa</taxon>
        <taxon>Chordata</taxon>
        <taxon>Craniata</taxon>
        <taxon>Vertebrata</taxon>
        <taxon>Euteleostomi</taxon>
        <taxon>Amphibia</taxon>
        <taxon>Batrachia</taxon>
        <taxon>Caudata</taxon>
        <taxon>Salamandroidea</taxon>
        <taxon>Salamandridae</taxon>
        <taxon>Pleurodelinae</taxon>
        <taxon>Pleurodeles</taxon>
    </lineage>
</organism>
<dbReference type="EMBL" id="JANPWB010000016">
    <property type="protein sequence ID" value="KAJ1085333.1"/>
    <property type="molecule type" value="Genomic_DNA"/>
</dbReference>
<reference evidence="1" key="1">
    <citation type="journal article" date="2022" name="bioRxiv">
        <title>Sequencing and chromosome-scale assembly of the giantPleurodeles waltlgenome.</title>
        <authorList>
            <person name="Brown T."/>
            <person name="Elewa A."/>
            <person name="Iarovenko S."/>
            <person name="Subramanian E."/>
            <person name="Araus A.J."/>
            <person name="Petzold A."/>
            <person name="Susuki M."/>
            <person name="Suzuki K.-i.T."/>
            <person name="Hayashi T."/>
            <person name="Toyoda A."/>
            <person name="Oliveira C."/>
            <person name="Osipova E."/>
            <person name="Leigh N.D."/>
            <person name="Simon A."/>
            <person name="Yun M.H."/>
        </authorList>
    </citation>
    <scope>NUCLEOTIDE SEQUENCE</scope>
    <source>
        <strain evidence="1">20211129_DDA</strain>
        <tissue evidence="1">Liver</tissue>
    </source>
</reference>
<gene>
    <name evidence="1" type="ORF">NDU88_005466</name>
</gene>
<protein>
    <submittedName>
        <fullName evidence="1">Uncharacterized protein</fullName>
    </submittedName>
</protein>
<dbReference type="Proteomes" id="UP001066276">
    <property type="component" value="Chromosome 12"/>
</dbReference>
<keyword evidence="2" id="KW-1185">Reference proteome</keyword>
<evidence type="ECO:0000313" key="2">
    <source>
        <dbReference type="Proteomes" id="UP001066276"/>
    </source>
</evidence>
<comment type="caution">
    <text evidence="1">The sequence shown here is derived from an EMBL/GenBank/DDBJ whole genome shotgun (WGS) entry which is preliminary data.</text>
</comment>
<proteinExistence type="predicted"/>
<dbReference type="AlphaFoldDB" id="A0AAV7L9I7"/>